<name>A0A916RRA4_9HYPH</name>
<keyword evidence="8" id="KW-1185">Reference proteome</keyword>
<dbReference type="Gene3D" id="3.30.870.10">
    <property type="entry name" value="Endonuclease Chain A"/>
    <property type="match status" value="2"/>
</dbReference>
<dbReference type="CDD" id="cd09133">
    <property type="entry name" value="PLDc_unchar5"/>
    <property type="match status" value="1"/>
</dbReference>
<evidence type="ECO:0000256" key="4">
    <source>
        <dbReference type="ARBA" id="ARBA00022525"/>
    </source>
</evidence>
<sequence>MKIFIPAWHYRARAIVQKTWGWSPIEEMTLLSMDSDPGTMAEIAARLSVPLQVARATVSRLMQFGLIELRISPEPAFTTSAIGRDLIRAGKPLPERTSEREIHISVVLEKVGHSLFRRKEVTLVPVYGYEFDGRVVSFPPDELPETDETMVHRITQFVPLRPGEWLRGIRTTSSVIERKFLEIDLQAYSEGKVPDGASEDLQSALNETLRTTQLPRASQQEAQKSSSLRTVFGTDQLVVGSTEHIERFEHIVGNACSDVFVLSTFVASQDDEKGRVRRERIYRSLEAACARGVQVHLFFGTSIDKKKHGLAMQELIARLSAIRGGTVFLLAQRDSVGSHAKFVVADDGQGGAVALVGSCNWLSSPFAALEVSAELREPTAVAAAIDLLRGIVVSLPTASRSVEILQFLAAALRRNGRMRPVELESMDRATATLTILQAHEHEQLLRNAAHRAEKRFVCITNRMGVTVVPGLLNPAEVAGRRLEDVRVFYSRRSKAIKRGHMTAHRNRLEGVVEIIPVLEPQVHAKFLAWDDDHVVVSTLNWGSQSGVETNPLDEVGFYIRAPGIAQALLTLFDEALKAVIE</sequence>
<evidence type="ECO:0000313" key="7">
    <source>
        <dbReference type="EMBL" id="GGA65282.1"/>
    </source>
</evidence>
<dbReference type="InterPro" id="IPR001736">
    <property type="entry name" value="PLipase_D/transphosphatidylase"/>
</dbReference>
<dbReference type="Pfam" id="PF13091">
    <property type="entry name" value="PLDc_2"/>
    <property type="match status" value="1"/>
</dbReference>
<reference evidence="7 8" key="1">
    <citation type="journal article" date="2014" name="Int. J. Syst. Evol. Microbiol.">
        <title>Complete genome sequence of Corynebacterium casei LMG S-19264T (=DSM 44701T), isolated from a smear-ripened cheese.</title>
        <authorList>
            <consortium name="US DOE Joint Genome Institute (JGI-PGF)"/>
            <person name="Walter F."/>
            <person name="Albersmeier A."/>
            <person name="Kalinowski J."/>
            <person name="Ruckert C."/>
        </authorList>
    </citation>
    <scope>NUCLEOTIDE SEQUENCE [LARGE SCALE GENOMIC DNA]</scope>
    <source>
        <strain evidence="7 8">CGMCC 1.15896</strain>
    </source>
</reference>
<keyword evidence="4" id="KW-0964">Secreted</keyword>
<organism evidence="7 8">
    <name type="scientific">Pelagibacterium lentulum</name>
    <dbReference type="NCBI Taxonomy" id="2029865"/>
    <lineage>
        <taxon>Bacteria</taxon>
        <taxon>Pseudomonadati</taxon>
        <taxon>Pseudomonadota</taxon>
        <taxon>Alphaproteobacteria</taxon>
        <taxon>Hyphomicrobiales</taxon>
        <taxon>Devosiaceae</taxon>
        <taxon>Pelagibacterium</taxon>
    </lineage>
</organism>
<gene>
    <name evidence="7" type="ORF">GCM10011499_39670</name>
</gene>
<dbReference type="GO" id="GO:0005576">
    <property type="term" value="C:extracellular region"/>
    <property type="evidence" value="ECO:0007669"/>
    <property type="project" value="UniProtKB-SubCell"/>
</dbReference>
<evidence type="ECO:0000256" key="1">
    <source>
        <dbReference type="ARBA" id="ARBA00003145"/>
    </source>
</evidence>
<dbReference type="GO" id="GO:0003824">
    <property type="term" value="F:catalytic activity"/>
    <property type="evidence" value="ECO:0007669"/>
    <property type="project" value="InterPro"/>
</dbReference>
<comment type="caution">
    <text evidence="7">The sequence shown here is derived from an EMBL/GenBank/DDBJ whole genome shotgun (WGS) entry which is preliminary data.</text>
</comment>
<accession>A0A916RRA4</accession>
<dbReference type="RefSeq" id="WP_127071472.1">
    <property type="nucleotide sequence ID" value="NZ_BMKB01000014.1"/>
</dbReference>
<dbReference type="PROSITE" id="PS50035">
    <property type="entry name" value="PLD"/>
    <property type="match status" value="1"/>
</dbReference>
<dbReference type="OrthoDB" id="8410695at2"/>
<feature type="domain" description="PLD phosphodiesterase" evidence="6">
    <location>
        <begin position="339"/>
        <end position="365"/>
    </location>
</feature>
<comment type="subcellular location">
    <subcellularLocation>
        <location evidence="2">Secreted</location>
    </subcellularLocation>
</comment>
<dbReference type="SUPFAM" id="SSF56024">
    <property type="entry name" value="Phospholipase D/nuclease"/>
    <property type="match status" value="2"/>
</dbReference>
<protein>
    <recommendedName>
        <fullName evidence="3">Phospholipase D</fullName>
    </recommendedName>
    <alternativeName>
        <fullName evidence="5">Choline phosphatase</fullName>
    </alternativeName>
</protein>
<evidence type="ECO:0000259" key="6">
    <source>
        <dbReference type="PROSITE" id="PS50035"/>
    </source>
</evidence>
<comment type="function">
    <text evidence="1">Could be a virulence factor.</text>
</comment>
<evidence type="ECO:0000313" key="8">
    <source>
        <dbReference type="Proteomes" id="UP000596977"/>
    </source>
</evidence>
<dbReference type="AlphaFoldDB" id="A0A916RRA4"/>
<evidence type="ECO:0000256" key="5">
    <source>
        <dbReference type="ARBA" id="ARBA00029594"/>
    </source>
</evidence>
<dbReference type="Proteomes" id="UP000596977">
    <property type="component" value="Unassembled WGS sequence"/>
</dbReference>
<evidence type="ECO:0000256" key="3">
    <source>
        <dbReference type="ARBA" id="ARBA00018392"/>
    </source>
</evidence>
<evidence type="ECO:0000256" key="2">
    <source>
        <dbReference type="ARBA" id="ARBA00004613"/>
    </source>
</evidence>
<dbReference type="InterPro" id="IPR025202">
    <property type="entry name" value="PLD-like_dom"/>
</dbReference>
<dbReference type="GO" id="GO:0006793">
    <property type="term" value="P:phosphorus metabolic process"/>
    <property type="evidence" value="ECO:0007669"/>
    <property type="project" value="UniProtKB-ARBA"/>
</dbReference>
<proteinExistence type="predicted"/>
<dbReference type="EMBL" id="BMKB01000014">
    <property type="protein sequence ID" value="GGA65282.1"/>
    <property type="molecule type" value="Genomic_DNA"/>
</dbReference>